<comment type="caution">
    <text evidence="1">The sequence shown here is derived from an EMBL/GenBank/DDBJ whole genome shotgun (WGS) entry which is preliminary data.</text>
</comment>
<gene>
    <name evidence="1" type="ORF">COA96_17390</name>
</gene>
<dbReference type="Proteomes" id="UP000218327">
    <property type="component" value="Unassembled WGS sequence"/>
</dbReference>
<evidence type="ECO:0000313" key="2">
    <source>
        <dbReference type="Proteomes" id="UP000218327"/>
    </source>
</evidence>
<sequence>MITRRLDHIKANWELTWDHELNEYEPEEDSYAASVNNLVNELSNLKPPTKYHDNEDGHQKMLAEVIVIILYHRSDA</sequence>
<reference evidence="2" key="1">
    <citation type="submission" date="2017-08" db="EMBL/GenBank/DDBJ databases">
        <title>A dynamic microbial community with high functional redundancy inhabits the cold, oxic subseafloor aquifer.</title>
        <authorList>
            <person name="Tully B.J."/>
            <person name="Wheat C.G."/>
            <person name="Glazer B.T."/>
            <person name="Huber J.A."/>
        </authorList>
    </citation>
    <scope>NUCLEOTIDE SEQUENCE [LARGE SCALE GENOMIC DNA]</scope>
</reference>
<name>A0A2A5AFD5_9GAMM</name>
<dbReference type="EMBL" id="NVVJ01000103">
    <property type="protein sequence ID" value="PCJ17949.1"/>
    <property type="molecule type" value="Genomic_DNA"/>
</dbReference>
<proteinExistence type="predicted"/>
<organism evidence="1 2">
    <name type="scientific">SAR86 cluster bacterium</name>
    <dbReference type="NCBI Taxonomy" id="2030880"/>
    <lineage>
        <taxon>Bacteria</taxon>
        <taxon>Pseudomonadati</taxon>
        <taxon>Pseudomonadota</taxon>
        <taxon>Gammaproteobacteria</taxon>
        <taxon>SAR86 cluster</taxon>
    </lineage>
</organism>
<evidence type="ECO:0000313" key="1">
    <source>
        <dbReference type="EMBL" id="PCJ17949.1"/>
    </source>
</evidence>
<dbReference type="AlphaFoldDB" id="A0A2A5AFD5"/>
<accession>A0A2A5AFD5</accession>
<protein>
    <submittedName>
        <fullName evidence="1">Uncharacterized protein</fullName>
    </submittedName>
</protein>